<sequence length="1156" mass="131203">MWVIRIKLYFQVQDYALWEVIENGNSWVSVPQTTKENGVSVTKMSVPATIKDKINKKNDVKARSLLLMALPNEHQLTFSHYNDTKTMFAAIETRFGGNGGQNMAFMTASSTSSTNDVNTANPAYEASTDLEQIHEDDQKAIDLRWQLSPKAQRNQNGRFRNQDNTRKQGNNEDTSSKAKLTIDGVGFDWSDMAEERVQTNMALMAFSDFEVKQEKEGIKFKIEKFDNASKSLDKLIGSQITDNRKKGLGYHAVPPPHPLIYIGPTKLNLYYSSLNEFKEPEFKGSGPRDSKLESDINHDKKSDDSKKNSNDSFVKEQVSKDTSSFVESPLNVDKETAFSVDKKIEFVKPKNHDKPVKNSIRYVEMYRSQSPKGNQRNLNGRKSNQLGSDFMMYNKACFTCESFGHVQINCTHHQRRRRGKPQNDDKGFIDGGCSRHMPGNIAYLSDFKEFNGGYVTFEGGAHGGRISATKDKTSEILKNFIKEIENLVDKKVKIIRCDNGTEFKNKVMDDFCREKGKFDGKSDEGFFVGYSLSSNAFRVYNTRTRKVEENLHIGFLENKPMIEGNGLKYIFKGKATSQDYIVMPLWKDASYFDTPSKDVEDGAHNKDDDKDKSEDDSSPKEVNAAEQHVNTPSLEVNTGRFEINTVDLSFNTASSFDPHSPIDMFKLGASHTLANHVEFFSDRDAPNVDLGNIPNSYGVPTTSHTIIHKDHPIENVIGEVQSFVQTRRMTKPTYEKGVIDKEGIDYEEVFAPVARIKAIRLFLAYASFMGFLIYQMDVKSAFLCGTIKEEVYVTQPPGFKDPDHPDKVYKVVKALYGLHQALRACHDKYVNKILKKFNYLDVKSAFTLVDLENPLVKDGDANDVDVHLYRSMIGSLMYLIASRPDIMFVVYACARFHVTPKTSHLLAVKRIFRYLKGKPTLGLWYPRDYPFELVAYTDSDYARATQDRKSTTGGCQFLENRLISWQCKKQTMVATFTTEAEYVAAAGCRRQGVELTVLVKSHHTPTNAPSASQPPTSTPSMQTTHDVEEPDTMPRDSPLPRVQSLRSVKGSMTLNELTVLYTKLSKREEDLQSDLQQTKLMYGAAYTKLILRVKKLEHKVKTSQYRRRTRVVISDDKEDLEDPSKQERKIAEIDENPSISLVQDERTLRIQEGSEI</sequence>
<feature type="region of interest" description="Disordered" evidence="1">
    <location>
        <begin position="147"/>
        <end position="177"/>
    </location>
</feature>
<feature type="compositionally biased region" description="Basic and acidic residues" evidence="1">
    <location>
        <begin position="160"/>
        <end position="176"/>
    </location>
</feature>
<feature type="region of interest" description="Disordered" evidence="1">
    <location>
        <begin position="597"/>
        <end position="636"/>
    </location>
</feature>
<evidence type="ECO:0000313" key="4">
    <source>
        <dbReference type="EMBL" id="GEU57993.1"/>
    </source>
</evidence>
<dbReference type="AlphaFoldDB" id="A0A6L2L836"/>
<dbReference type="InterPro" id="IPR057670">
    <property type="entry name" value="SH3_retrovirus"/>
</dbReference>
<dbReference type="Gene3D" id="3.30.420.10">
    <property type="entry name" value="Ribonuclease H-like superfamily/Ribonuclease H"/>
    <property type="match status" value="1"/>
</dbReference>
<feature type="domain" description="Reverse transcriptase Ty1/copia-type" evidence="2">
    <location>
        <begin position="736"/>
        <end position="840"/>
    </location>
</feature>
<dbReference type="SUPFAM" id="SSF53098">
    <property type="entry name" value="Ribonuclease H-like"/>
    <property type="match status" value="1"/>
</dbReference>
<dbReference type="PANTHER" id="PTHR11439">
    <property type="entry name" value="GAG-POL-RELATED RETROTRANSPOSON"/>
    <property type="match status" value="1"/>
</dbReference>
<accession>A0A6L2L836</accession>
<organism evidence="4">
    <name type="scientific">Tanacetum cinerariifolium</name>
    <name type="common">Dalmatian daisy</name>
    <name type="synonym">Chrysanthemum cinerariifolium</name>
    <dbReference type="NCBI Taxonomy" id="118510"/>
    <lineage>
        <taxon>Eukaryota</taxon>
        <taxon>Viridiplantae</taxon>
        <taxon>Streptophyta</taxon>
        <taxon>Embryophyta</taxon>
        <taxon>Tracheophyta</taxon>
        <taxon>Spermatophyta</taxon>
        <taxon>Magnoliopsida</taxon>
        <taxon>eudicotyledons</taxon>
        <taxon>Gunneridae</taxon>
        <taxon>Pentapetalae</taxon>
        <taxon>asterids</taxon>
        <taxon>campanulids</taxon>
        <taxon>Asterales</taxon>
        <taxon>Asteraceae</taxon>
        <taxon>Asteroideae</taxon>
        <taxon>Anthemideae</taxon>
        <taxon>Anthemidinae</taxon>
        <taxon>Tanacetum</taxon>
    </lineage>
</organism>
<name>A0A6L2L836_TANCI</name>
<feature type="compositionally biased region" description="Basic and acidic residues" evidence="1">
    <location>
        <begin position="1122"/>
        <end position="1132"/>
    </location>
</feature>
<evidence type="ECO:0000259" key="2">
    <source>
        <dbReference type="Pfam" id="PF07727"/>
    </source>
</evidence>
<dbReference type="Pfam" id="PF25597">
    <property type="entry name" value="SH3_retrovirus"/>
    <property type="match status" value="1"/>
</dbReference>
<dbReference type="GO" id="GO:0003676">
    <property type="term" value="F:nucleic acid binding"/>
    <property type="evidence" value="ECO:0007669"/>
    <property type="project" value="InterPro"/>
</dbReference>
<feature type="compositionally biased region" description="Low complexity" evidence="1">
    <location>
        <begin position="1004"/>
        <end position="1024"/>
    </location>
</feature>
<feature type="region of interest" description="Disordered" evidence="1">
    <location>
        <begin position="1003"/>
        <end position="1040"/>
    </location>
</feature>
<feature type="domain" description="Retroviral polymerase SH3-like" evidence="3">
    <location>
        <begin position="515"/>
        <end position="559"/>
    </location>
</feature>
<dbReference type="Pfam" id="PF07727">
    <property type="entry name" value="RVT_2"/>
    <property type="match status" value="1"/>
</dbReference>
<feature type="compositionally biased region" description="Polar residues" evidence="1">
    <location>
        <begin position="149"/>
        <end position="159"/>
    </location>
</feature>
<dbReference type="EMBL" id="BKCJ010003926">
    <property type="protein sequence ID" value="GEU57993.1"/>
    <property type="molecule type" value="Genomic_DNA"/>
</dbReference>
<proteinExistence type="predicted"/>
<gene>
    <name evidence="4" type="ORF">Tci_029971</name>
</gene>
<comment type="caution">
    <text evidence="4">The sequence shown here is derived from an EMBL/GenBank/DDBJ whole genome shotgun (WGS) entry which is preliminary data.</text>
</comment>
<dbReference type="PANTHER" id="PTHR11439:SF495">
    <property type="entry name" value="REVERSE TRANSCRIPTASE, RNA-DEPENDENT DNA POLYMERASE-RELATED"/>
    <property type="match status" value="1"/>
</dbReference>
<dbReference type="InterPro" id="IPR013103">
    <property type="entry name" value="RVT_2"/>
</dbReference>
<evidence type="ECO:0000256" key="1">
    <source>
        <dbReference type="SAM" id="MobiDB-lite"/>
    </source>
</evidence>
<reference evidence="4" key="1">
    <citation type="journal article" date="2019" name="Sci. Rep.">
        <title>Draft genome of Tanacetum cinerariifolium, the natural source of mosquito coil.</title>
        <authorList>
            <person name="Yamashiro T."/>
            <person name="Shiraishi A."/>
            <person name="Satake H."/>
            <person name="Nakayama K."/>
        </authorList>
    </citation>
    <scope>NUCLEOTIDE SEQUENCE</scope>
</reference>
<dbReference type="CDD" id="cd09272">
    <property type="entry name" value="RNase_HI_RT_Ty1"/>
    <property type="match status" value="1"/>
</dbReference>
<feature type="compositionally biased region" description="Basic and acidic residues" evidence="1">
    <location>
        <begin position="597"/>
        <end position="619"/>
    </location>
</feature>
<dbReference type="InterPro" id="IPR012337">
    <property type="entry name" value="RNaseH-like_sf"/>
</dbReference>
<evidence type="ECO:0000259" key="3">
    <source>
        <dbReference type="Pfam" id="PF25597"/>
    </source>
</evidence>
<dbReference type="InterPro" id="IPR036397">
    <property type="entry name" value="RNaseH_sf"/>
</dbReference>
<feature type="region of interest" description="Disordered" evidence="1">
    <location>
        <begin position="280"/>
        <end position="326"/>
    </location>
</feature>
<protein>
    <submittedName>
        <fullName evidence="4">Retrovirus-related Pol polyprotein from transposon TNT 1-94</fullName>
    </submittedName>
</protein>
<feature type="compositionally biased region" description="Basic and acidic residues" evidence="1">
    <location>
        <begin position="280"/>
        <end position="319"/>
    </location>
</feature>
<feature type="region of interest" description="Disordered" evidence="1">
    <location>
        <begin position="1116"/>
        <end position="1136"/>
    </location>
</feature>